<dbReference type="GO" id="GO:0031011">
    <property type="term" value="C:Ino80 complex"/>
    <property type="evidence" value="ECO:0007669"/>
    <property type="project" value="InterPro"/>
</dbReference>
<reference evidence="5" key="2">
    <citation type="submission" date="2020-04" db="EMBL/GenBank/DDBJ databases">
        <authorList>
            <consortium name="NCBI Genome Project"/>
        </authorList>
    </citation>
    <scope>NUCLEOTIDE SEQUENCE</scope>
    <source>
        <strain evidence="5">CBS 342.82</strain>
    </source>
</reference>
<dbReference type="Proteomes" id="UP000504637">
    <property type="component" value="Unplaced"/>
</dbReference>
<evidence type="ECO:0000313" key="4">
    <source>
        <dbReference type="Proteomes" id="UP000504637"/>
    </source>
</evidence>
<reference evidence="5" key="1">
    <citation type="submission" date="2020-01" db="EMBL/GenBank/DDBJ databases">
        <authorList>
            <consortium name="DOE Joint Genome Institute"/>
            <person name="Haridas S."/>
            <person name="Albert R."/>
            <person name="Binder M."/>
            <person name="Bloem J."/>
            <person name="Labutti K."/>
            <person name="Salamov A."/>
            <person name="Andreopoulos B."/>
            <person name="Baker S.E."/>
            <person name="Barry K."/>
            <person name="Bills G."/>
            <person name="Bluhm B.H."/>
            <person name="Cannon C."/>
            <person name="Castanera R."/>
            <person name="Culley D.E."/>
            <person name="Daum C."/>
            <person name="Ezra D."/>
            <person name="Gonzalez J.B."/>
            <person name="Henrissat B."/>
            <person name="Kuo A."/>
            <person name="Liang C."/>
            <person name="Lipzen A."/>
            <person name="Lutzoni F."/>
            <person name="Magnuson J."/>
            <person name="Mondo S."/>
            <person name="Nolan M."/>
            <person name="Ohm R."/>
            <person name="Pangilinan J."/>
            <person name="Park H.-J."/>
            <person name="Ramirez L."/>
            <person name="Alfaro M."/>
            <person name="Sun H."/>
            <person name="Tritt A."/>
            <person name="Yoshinaga Y."/>
            <person name="Zwiers L.-H."/>
            <person name="Turgeon B.G."/>
            <person name="Goodwin S.B."/>
            <person name="Spatafora J.W."/>
            <person name="Crous P.W."/>
            <person name="Grigoriev I.V."/>
        </authorList>
    </citation>
    <scope>NUCLEOTIDE SEQUENCE</scope>
    <source>
        <strain evidence="5">CBS 342.82</strain>
    </source>
</reference>
<feature type="region of interest" description="Disordered" evidence="1">
    <location>
        <begin position="287"/>
        <end position="403"/>
    </location>
</feature>
<proteinExistence type="predicted"/>
<feature type="domain" description="INO80 complex subunit 3-like middle region" evidence="3">
    <location>
        <begin position="173"/>
        <end position="273"/>
    </location>
</feature>
<dbReference type="InterPro" id="IPR032742">
    <property type="entry name" value="Iec3_N"/>
</dbReference>
<dbReference type="InterPro" id="IPR055449">
    <property type="entry name" value="Iec3-like_M"/>
</dbReference>
<name>A0A6J3MCH3_9PEZI</name>
<reference evidence="5" key="3">
    <citation type="submission" date="2025-08" db="UniProtKB">
        <authorList>
            <consortium name="RefSeq"/>
        </authorList>
    </citation>
    <scope>IDENTIFICATION</scope>
    <source>
        <strain evidence="5">CBS 342.82</strain>
    </source>
</reference>
<dbReference type="Pfam" id="PF14612">
    <property type="entry name" value="Ino80_Iec3"/>
    <property type="match status" value="1"/>
</dbReference>
<evidence type="ECO:0008006" key="6">
    <source>
        <dbReference type="Google" id="ProtNLM"/>
    </source>
</evidence>
<feature type="compositionally biased region" description="Polar residues" evidence="1">
    <location>
        <begin position="298"/>
        <end position="308"/>
    </location>
</feature>
<dbReference type="GO" id="GO:0006338">
    <property type="term" value="P:chromatin remodeling"/>
    <property type="evidence" value="ECO:0007669"/>
    <property type="project" value="InterPro"/>
</dbReference>
<evidence type="ECO:0000313" key="5">
    <source>
        <dbReference type="RefSeq" id="XP_033462614.1"/>
    </source>
</evidence>
<feature type="compositionally biased region" description="Basic and acidic residues" evidence="1">
    <location>
        <begin position="314"/>
        <end position="324"/>
    </location>
</feature>
<gene>
    <name evidence="5" type="ORF">K489DRAFT_378115</name>
</gene>
<dbReference type="AlphaFoldDB" id="A0A6J3MCH3"/>
<dbReference type="RefSeq" id="XP_033462614.1">
    <property type="nucleotide sequence ID" value="XM_033604324.1"/>
</dbReference>
<accession>A0A6J3MCH3</accession>
<dbReference type="GeneID" id="54362124"/>
<evidence type="ECO:0000256" key="1">
    <source>
        <dbReference type="SAM" id="MobiDB-lite"/>
    </source>
</evidence>
<feature type="region of interest" description="Disordered" evidence="1">
    <location>
        <begin position="1"/>
        <end position="28"/>
    </location>
</feature>
<organism evidence="5">
    <name type="scientific">Dissoconium aciculare CBS 342.82</name>
    <dbReference type="NCBI Taxonomy" id="1314786"/>
    <lineage>
        <taxon>Eukaryota</taxon>
        <taxon>Fungi</taxon>
        <taxon>Dikarya</taxon>
        <taxon>Ascomycota</taxon>
        <taxon>Pezizomycotina</taxon>
        <taxon>Dothideomycetes</taxon>
        <taxon>Dothideomycetidae</taxon>
        <taxon>Mycosphaerellales</taxon>
        <taxon>Dissoconiaceae</taxon>
        <taxon>Dissoconium</taxon>
    </lineage>
</organism>
<evidence type="ECO:0000259" key="3">
    <source>
        <dbReference type="Pfam" id="PF24244"/>
    </source>
</evidence>
<evidence type="ECO:0000259" key="2">
    <source>
        <dbReference type="Pfam" id="PF14612"/>
    </source>
</evidence>
<feature type="compositionally biased region" description="Basic and acidic residues" evidence="1">
    <location>
        <begin position="387"/>
        <end position="403"/>
    </location>
</feature>
<keyword evidence="4" id="KW-1185">Reference proteome</keyword>
<dbReference type="OrthoDB" id="4095124at2759"/>
<sequence>MATNNMDVSGGEEDIAPPSEHPEVGGKTLAAVGRPRYKSWRKKYRKMRHKFDGVLDENKRYYMEEQKLEGIARRLQEEVDAILDMCLSLNQQPGLPTNLRFNIDRPGEERTTTAIIQKHIPETDVPTNITPQIANEVVTNYKTAVTQGRMPHVDLYIVRGRVESLLSTPGTLTLESLEQNISHPIITSPDQLPEDIRSAEPAGYFTSEHEEIHLLRLDAKLGDRTSIDRVRKRDEAAVGFEDRHWIDLRGREVDRLNEIQNPQSQHNWLKTHAKNTGDIVVDLDDNESVTGHEKKSARSSGHTGNSKRNLAKQLADKVVDRARGDASPNTAASPGYGYGDDDEHSYLEEAPPSTTKKRARKDEDGAYRSKAKVSTGGGSTKGKRKRSGEDIAVAKKAKLESID</sequence>
<dbReference type="Pfam" id="PF24244">
    <property type="entry name" value="Iec3-like_M"/>
    <property type="match status" value="1"/>
</dbReference>
<feature type="domain" description="INO80 complex subunit 3 N-terminal" evidence="2">
    <location>
        <begin position="38"/>
        <end position="106"/>
    </location>
</feature>
<protein>
    <recommendedName>
        <fullName evidence="6">IEC3 subunit of the Ino80 complex, chromatin re-modelling-domain-containing protein</fullName>
    </recommendedName>
</protein>